<accession>D4DUF9</accession>
<name>D4DUF9_NEIEG</name>
<organism evidence="1 2">
    <name type="scientific">Neisseria elongata subsp. glycolytica ATCC 29315</name>
    <dbReference type="NCBI Taxonomy" id="546263"/>
    <lineage>
        <taxon>Bacteria</taxon>
        <taxon>Pseudomonadati</taxon>
        <taxon>Pseudomonadota</taxon>
        <taxon>Betaproteobacteria</taxon>
        <taxon>Neisseriales</taxon>
        <taxon>Neisseriaceae</taxon>
        <taxon>Neisseria</taxon>
    </lineage>
</organism>
<protein>
    <submittedName>
        <fullName evidence="1">Uncharacterized protein</fullName>
    </submittedName>
</protein>
<dbReference type="AlphaFoldDB" id="D4DUF9"/>
<gene>
    <name evidence="1" type="ORF">NEIELOOT_02719</name>
</gene>
<evidence type="ECO:0000313" key="1">
    <source>
        <dbReference type="EMBL" id="EFE48742.1"/>
    </source>
</evidence>
<reference evidence="1 2" key="1">
    <citation type="submission" date="2010-02" db="EMBL/GenBank/DDBJ databases">
        <authorList>
            <person name="Weinstock G."/>
            <person name="Sodergren E."/>
            <person name="Clifton S."/>
            <person name="Fulton L."/>
            <person name="Fulton B."/>
            <person name="Courtney L."/>
            <person name="Fronick C."/>
            <person name="Harrison M."/>
            <person name="Strong C."/>
            <person name="Farmer C."/>
            <person name="Delahaunty K."/>
            <person name="Markovic C."/>
            <person name="Hall O."/>
            <person name="Minx P."/>
            <person name="Tomlinson C."/>
            <person name="Mitreva M."/>
            <person name="Nelson J."/>
            <person name="Hou S."/>
            <person name="Wollam A."/>
            <person name="Pepin K.H."/>
            <person name="Johnson M."/>
            <person name="Bhonagiri V."/>
            <person name="Zhang X."/>
            <person name="Suruliraj S."/>
            <person name="Warren W."/>
            <person name="Chinwalla A."/>
            <person name="Mardis E.R."/>
            <person name="Wilson R.K."/>
        </authorList>
    </citation>
    <scope>NUCLEOTIDE SEQUENCE [LARGE SCALE GENOMIC DNA]</scope>
    <source>
        <strain evidence="1 2">ATCC 29315</strain>
    </source>
</reference>
<dbReference type="Proteomes" id="UP000005536">
    <property type="component" value="Unassembled WGS sequence"/>
</dbReference>
<evidence type="ECO:0000313" key="2">
    <source>
        <dbReference type="Proteomes" id="UP000005536"/>
    </source>
</evidence>
<comment type="caution">
    <text evidence="1">The sequence shown here is derived from an EMBL/GenBank/DDBJ whole genome shotgun (WGS) entry which is preliminary data.</text>
</comment>
<dbReference type="EMBL" id="ADBF01000253">
    <property type="protein sequence ID" value="EFE48742.1"/>
    <property type="molecule type" value="Genomic_DNA"/>
</dbReference>
<sequence length="41" mass="4594">MIKIQSNSGASIHACNVRFAQQEMPSTPATGWRFIIFIIKT</sequence>
<proteinExistence type="predicted"/>